<feature type="region of interest" description="Disordered" evidence="1">
    <location>
        <begin position="129"/>
        <end position="169"/>
    </location>
</feature>
<keyword evidence="4" id="KW-1185">Reference proteome</keyword>
<dbReference type="OrthoDB" id="6695178at2"/>
<feature type="signal peptide" evidence="2">
    <location>
        <begin position="1"/>
        <end position="21"/>
    </location>
</feature>
<name>A0A1G6HMJ9_9GAMM</name>
<evidence type="ECO:0000313" key="3">
    <source>
        <dbReference type="EMBL" id="SDB95480.1"/>
    </source>
</evidence>
<dbReference type="RefSeq" id="WP_092617020.1">
    <property type="nucleotide sequence ID" value="NZ_FMYK01000002.1"/>
</dbReference>
<protein>
    <submittedName>
        <fullName evidence="3">Uncharacterized protein</fullName>
    </submittedName>
</protein>
<gene>
    <name evidence="3" type="ORF">SAMN05421749_102392</name>
</gene>
<sequence>MKLKTLLIAMATILPFGMSYANDAVNTNEIADPNNAAPLTVKAATVQAATAAPSVQAVQDRQNTVMVSPRTGMRYTVTNPANRKIIFQTEGLKPISVQNVGRIKATNPMISAESQQQAEQKLLDLAGLSAPATAPTMPESNGAEQNMPSNQVASGTALSTTPATQPVAQ</sequence>
<dbReference type="Proteomes" id="UP000242317">
    <property type="component" value="Unassembled WGS sequence"/>
</dbReference>
<feature type="chain" id="PRO_5017471731" evidence="2">
    <location>
        <begin position="22"/>
        <end position="169"/>
    </location>
</feature>
<evidence type="ECO:0000256" key="2">
    <source>
        <dbReference type="SAM" id="SignalP"/>
    </source>
</evidence>
<keyword evidence="2" id="KW-0732">Signal</keyword>
<evidence type="ECO:0000313" key="4">
    <source>
        <dbReference type="Proteomes" id="UP000242317"/>
    </source>
</evidence>
<feature type="compositionally biased region" description="Polar residues" evidence="1">
    <location>
        <begin position="138"/>
        <end position="169"/>
    </location>
</feature>
<evidence type="ECO:0000256" key="1">
    <source>
        <dbReference type="SAM" id="MobiDB-lite"/>
    </source>
</evidence>
<proteinExistence type="predicted"/>
<dbReference type="AlphaFoldDB" id="A0A1G6HMJ9"/>
<reference evidence="4" key="1">
    <citation type="submission" date="2016-09" db="EMBL/GenBank/DDBJ databases">
        <authorList>
            <person name="Varghese N."/>
            <person name="Submissions S."/>
        </authorList>
    </citation>
    <scope>NUCLEOTIDE SEQUENCE [LARGE SCALE GENOMIC DNA]</scope>
    <source>
        <strain evidence="4">ANC 3699</strain>
    </source>
</reference>
<accession>A0A1G6HMJ9</accession>
<organism evidence="3 4">
    <name type="scientific">Acinetobacter marinus</name>
    <dbReference type="NCBI Taxonomy" id="281375"/>
    <lineage>
        <taxon>Bacteria</taxon>
        <taxon>Pseudomonadati</taxon>
        <taxon>Pseudomonadota</taxon>
        <taxon>Gammaproteobacteria</taxon>
        <taxon>Moraxellales</taxon>
        <taxon>Moraxellaceae</taxon>
        <taxon>Acinetobacter</taxon>
    </lineage>
</organism>
<dbReference type="EMBL" id="FMYK01000002">
    <property type="protein sequence ID" value="SDB95480.1"/>
    <property type="molecule type" value="Genomic_DNA"/>
</dbReference>